<dbReference type="GO" id="GO:0004252">
    <property type="term" value="F:serine-type endopeptidase activity"/>
    <property type="evidence" value="ECO:0007669"/>
    <property type="project" value="InterPro"/>
</dbReference>
<evidence type="ECO:0000313" key="11">
    <source>
        <dbReference type="EMBL" id="BBU44075.1"/>
    </source>
</evidence>
<dbReference type="AlphaFoldDB" id="A0A7U6M1A9"/>
<dbReference type="EMBL" id="AP022324">
    <property type="protein sequence ID" value="BBU44075.1"/>
    <property type="molecule type" value="Genomic_DNA"/>
</dbReference>
<feature type="region of interest" description="Disordered" evidence="7">
    <location>
        <begin position="65"/>
        <end position="87"/>
    </location>
</feature>
<keyword evidence="5 8" id="KW-1133">Transmembrane helix</keyword>
<feature type="transmembrane region" description="Helical" evidence="8">
    <location>
        <begin position="99"/>
        <end position="117"/>
    </location>
</feature>
<name>A0A7U6M1A9_PSEPU</name>
<accession>A0A7U6M1A9</accession>
<evidence type="ECO:0000313" key="12">
    <source>
        <dbReference type="Proteomes" id="UP000464661"/>
    </source>
</evidence>
<feature type="transmembrane region" description="Helical" evidence="8">
    <location>
        <begin position="188"/>
        <end position="208"/>
    </location>
</feature>
<comment type="similarity">
    <text evidence="2">Belongs to the peptidase S54 family.</text>
</comment>
<evidence type="ECO:0000256" key="1">
    <source>
        <dbReference type="ARBA" id="ARBA00004141"/>
    </source>
</evidence>
<evidence type="ECO:0000256" key="5">
    <source>
        <dbReference type="ARBA" id="ARBA00022989"/>
    </source>
</evidence>
<evidence type="ECO:0000259" key="10">
    <source>
        <dbReference type="Pfam" id="PF16733"/>
    </source>
</evidence>
<dbReference type="InterPro" id="IPR050925">
    <property type="entry name" value="Rhomboid_protease_S54"/>
</dbReference>
<dbReference type="InterPro" id="IPR035952">
    <property type="entry name" value="Rhomboid-like_sf"/>
</dbReference>
<gene>
    <name evidence="11" type="ORF">PPTS312_19900</name>
</gene>
<dbReference type="Gene3D" id="3.30.70.2080">
    <property type="match status" value="1"/>
</dbReference>
<evidence type="ECO:0000256" key="8">
    <source>
        <dbReference type="SAM" id="Phobius"/>
    </source>
</evidence>
<feature type="domain" description="Peptidase S54 rhomboid" evidence="9">
    <location>
        <begin position="150"/>
        <end position="289"/>
    </location>
</feature>
<dbReference type="Pfam" id="PF16733">
    <property type="entry name" value="NRho"/>
    <property type="match status" value="1"/>
</dbReference>
<feature type="transmembrane region" description="Helical" evidence="8">
    <location>
        <begin position="274"/>
        <end position="294"/>
    </location>
</feature>
<feature type="transmembrane region" description="Helical" evidence="8">
    <location>
        <begin position="247"/>
        <end position="268"/>
    </location>
</feature>
<dbReference type="RefSeq" id="WP_025754917.1">
    <property type="nucleotide sequence ID" value="NZ_AP022324.1"/>
</dbReference>
<dbReference type="InterPro" id="IPR031976">
    <property type="entry name" value="NRho"/>
</dbReference>
<dbReference type="GO" id="GO:0006508">
    <property type="term" value="P:proteolysis"/>
    <property type="evidence" value="ECO:0007669"/>
    <property type="project" value="UniProtKB-KW"/>
</dbReference>
<feature type="transmembrane region" description="Helical" evidence="8">
    <location>
        <begin position="152"/>
        <end position="176"/>
    </location>
</feature>
<keyword evidence="4" id="KW-0378">Hydrolase</keyword>
<evidence type="ECO:0000256" key="3">
    <source>
        <dbReference type="ARBA" id="ARBA00022692"/>
    </source>
</evidence>
<evidence type="ECO:0000256" key="4">
    <source>
        <dbReference type="ARBA" id="ARBA00022801"/>
    </source>
</evidence>
<dbReference type="SUPFAM" id="SSF144091">
    <property type="entry name" value="Rhomboid-like"/>
    <property type="match status" value="1"/>
</dbReference>
<protein>
    <submittedName>
        <fullName evidence="11">Rhomboid family intramembrane serine protease</fullName>
    </submittedName>
</protein>
<dbReference type="GO" id="GO:0016020">
    <property type="term" value="C:membrane"/>
    <property type="evidence" value="ECO:0007669"/>
    <property type="project" value="UniProtKB-SubCell"/>
</dbReference>
<feature type="domain" description="Rhomboid protease N-terminal" evidence="10">
    <location>
        <begin position="1"/>
        <end position="67"/>
    </location>
</feature>
<keyword evidence="3 8" id="KW-0812">Transmembrane</keyword>
<dbReference type="Pfam" id="PF01694">
    <property type="entry name" value="Rhomboid"/>
    <property type="match status" value="1"/>
</dbReference>
<comment type="subcellular location">
    <subcellularLocation>
        <location evidence="1">Membrane</location>
        <topology evidence="1">Multi-pass membrane protein</topology>
    </subcellularLocation>
</comment>
<reference evidence="11 12" key="1">
    <citation type="submission" date="2020-01" db="EMBL/GenBank/DDBJ databases">
        <title>Complete Genome Sequence of Pseudomonas putida Strain TS312, Harboring the HdtS type N-acyl-homoserine Lactone Synthase, Isolated from a Paper Mill.</title>
        <authorList>
            <person name="Hosoe A."/>
            <person name="Suenaga T."/>
            <person name="Sugi T."/>
            <person name="Izumi T."/>
            <person name="Nagai N."/>
            <person name="Terada A."/>
        </authorList>
    </citation>
    <scope>NUCLEOTIDE SEQUENCE [LARGE SCALE GENOMIC DNA]</scope>
    <source>
        <strain evidence="11 12">TS312</strain>
    </source>
</reference>
<dbReference type="PANTHER" id="PTHR43731:SF14">
    <property type="entry name" value="PRESENILIN-ASSOCIATED RHOMBOID-LIKE PROTEIN, MITOCHONDRIAL"/>
    <property type="match status" value="1"/>
</dbReference>
<evidence type="ECO:0000259" key="9">
    <source>
        <dbReference type="Pfam" id="PF01694"/>
    </source>
</evidence>
<proteinExistence type="inferred from homology"/>
<dbReference type="Proteomes" id="UP000464661">
    <property type="component" value="Chromosome"/>
</dbReference>
<sequence length="300" mass="32960">MNIIEVMRLPLSVDLSGFVHLLQRLQVPHRVSEEGDAQVLWAPDTLAEDVLQLYQRYPDGNADIQATDEPEGAGLSGRRTAANSPTQPSLVEQAKACKVTTLTLLLCFIVAGLTSLGDNFTTISWFTFLDFRVQGDYLYFSPLAQTLDAGQWWRLVSPMLLHFGVLHLAMNSLWYWELGKRIELRQGPWMLLGLTLLFSLVSNVAQHYTSGPSLFGGLSGVLYGLLGHVWLFQWLAPNRYFNLPRGVLVMMLIWLVVCLTGVVGTLGLGQIANAAHVGGLLIGCLTGLLGGALARRKLSA</sequence>
<dbReference type="InterPro" id="IPR022764">
    <property type="entry name" value="Peptidase_S54_rhomboid_dom"/>
</dbReference>
<evidence type="ECO:0000256" key="7">
    <source>
        <dbReference type="SAM" id="MobiDB-lite"/>
    </source>
</evidence>
<dbReference type="Gene3D" id="1.20.1540.10">
    <property type="entry name" value="Rhomboid-like"/>
    <property type="match status" value="1"/>
</dbReference>
<dbReference type="PANTHER" id="PTHR43731">
    <property type="entry name" value="RHOMBOID PROTEASE"/>
    <property type="match status" value="1"/>
</dbReference>
<evidence type="ECO:0000256" key="2">
    <source>
        <dbReference type="ARBA" id="ARBA00009045"/>
    </source>
</evidence>
<feature type="transmembrane region" description="Helical" evidence="8">
    <location>
        <begin position="214"/>
        <end position="235"/>
    </location>
</feature>
<dbReference type="InterPro" id="IPR038244">
    <property type="entry name" value="NRho_sf"/>
</dbReference>
<organism evidence="11 12">
    <name type="scientific">Pseudomonas putida</name>
    <name type="common">Arthrobacter siderocapsulatus</name>
    <dbReference type="NCBI Taxonomy" id="303"/>
    <lineage>
        <taxon>Bacteria</taxon>
        <taxon>Pseudomonadati</taxon>
        <taxon>Pseudomonadota</taxon>
        <taxon>Gammaproteobacteria</taxon>
        <taxon>Pseudomonadales</taxon>
        <taxon>Pseudomonadaceae</taxon>
        <taxon>Pseudomonas</taxon>
    </lineage>
</organism>
<keyword evidence="11" id="KW-0645">Protease</keyword>
<keyword evidence="6 8" id="KW-0472">Membrane</keyword>
<evidence type="ECO:0000256" key="6">
    <source>
        <dbReference type="ARBA" id="ARBA00023136"/>
    </source>
</evidence>